<accession>A0A875S967</accession>
<feature type="region of interest" description="Disordered" evidence="11">
    <location>
        <begin position="867"/>
        <end position="887"/>
    </location>
</feature>
<dbReference type="GO" id="GO:0005085">
    <property type="term" value="F:guanyl-nucleotide exchange factor activity"/>
    <property type="evidence" value="ECO:0007669"/>
    <property type="project" value="InterPro"/>
</dbReference>
<comment type="function">
    <text evidence="10">Guanine nucleotide-exchange factor (GEF) required for the formation or budding of transport vesicles from the ER.</text>
</comment>
<dbReference type="EMBL" id="CP064815">
    <property type="protein sequence ID" value="QPG76199.1"/>
    <property type="molecule type" value="Genomic_DNA"/>
</dbReference>
<organism evidence="12 13">
    <name type="scientific">Eeniella nana</name>
    <name type="common">Yeast</name>
    <name type="synonym">Brettanomyces nanus</name>
    <dbReference type="NCBI Taxonomy" id="13502"/>
    <lineage>
        <taxon>Eukaryota</taxon>
        <taxon>Fungi</taxon>
        <taxon>Dikarya</taxon>
        <taxon>Ascomycota</taxon>
        <taxon>Saccharomycotina</taxon>
        <taxon>Pichiomycetes</taxon>
        <taxon>Pichiales</taxon>
        <taxon>Pichiaceae</taxon>
        <taxon>Brettanomyces</taxon>
    </lineage>
</organism>
<comment type="similarity">
    <text evidence="10">Belongs to the WD repeat SEC12 family.</text>
</comment>
<reference evidence="12" key="1">
    <citation type="submission" date="2020-10" db="EMBL/GenBank/DDBJ databases">
        <authorList>
            <person name="Roach M.J.R."/>
        </authorList>
    </citation>
    <scope>NUCLEOTIDE SEQUENCE</scope>
    <source>
        <strain evidence="12">CBS 1945</strain>
    </source>
</reference>
<dbReference type="GO" id="GO:0005789">
    <property type="term" value="C:endoplasmic reticulum membrane"/>
    <property type="evidence" value="ECO:0007669"/>
    <property type="project" value="UniProtKB-SubCell"/>
</dbReference>
<evidence type="ECO:0000256" key="4">
    <source>
        <dbReference type="ARBA" id="ARBA00022737"/>
    </source>
</evidence>
<evidence type="ECO:0000256" key="9">
    <source>
        <dbReference type="ARBA" id="ARBA00023136"/>
    </source>
</evidence>
<dbReference type="InterPro" id="IPR015943">
    <property type="entry name" value="WD40/YVTN_repeat-like_dom_sf"/>
</dbReference>
<evidence type="ECO:0000256" key="2">
    <source>
        <dbReference type="ARBA" id="ARBA00022574"/>
    </source>
</evidence>
<evidence type="ECO:0000256" key="11">
    <source>
        <dbReference type="SAM" id="MobiDB-lite"/>
    </source>
</evidence>
<protein>
    <recommendedName>
        <fullName evidence="10">Guanine nucleotide-exchange factor SEC12</fullName>
    </recommendedName>
</protein>
<dbReference type="Proteomes" id="UP000662931">
    <property type="component" value="Chromosome 4"/>
</dbReference>
<dbReference type="PANTHER" id="PTHR23284:SF0">
    <property type="entry name" value="PROLACTIN REGULATORY ELEMENT-BINDING PROTEIN"/>
    <property type="match status" value="1"/>
</dbReference>
<evidence type="ECO:0000313" key="13">
    <source>
        <dbReference type="Proteomes" id="UP000662931"/>
    </source>
</evidence>
<dbReference type="KEGG" id="bnn:FOA43_003585"/>
<feature type="region of interest" description="Disordered" evidence="11">
    <location>
        <begin position="608"/>
        <end position="630"/>
    </location>
</feature>
<name>A0A875S967_EENNA</name>
<keyword evidence="4 10" id="KW-0677">Repeat</keyword>
<sequence length="887" mass="95495">MAKLKGYSLDVGYPVYGAKFVGDKTLIVVGGGGEGKNGVPNKITALLVQPDHPKKPIKRYRELVLNDQEDCPMSMDVNSNVILLGANENSEMIKKGVNKHLRKFKFVNDHLKFVESCQIHPGSNPQHYQKITCLSRDGSLGVISMSDNPSSVYIVDTSEDLEERFKIVTPGDVKDIGISPDGKMMCYLTSSHLEAISTITGRSVFKTDIKFQMSKVGFYDNNILVLAGSQKNGITLALFSIAKSAIVKESVICKNLKGVTSMDVNSNSGLISLSGSDCSLLLVRFKDFKLLRKVNQVHNFAITKVTSSSDGHYLASVSAANTVSVLVTPPKFAESKSLFLSLFEFFLSIVCIALLAICSQYLYANGYIALAKEKLVQFYESRRPADSSSYFTIQPMESSETFLSGPPSTTTYLPEDATVKSDIISFSSEPSVTTVTPITSIVSSSIEISLDTPVSLVDREVERKDIYESRVDSKTESSFELASKIETKPETQYTSDSDSGSAPDVSVSEVESKLKLTQQLLSSCTSRSLAKSTIVLSALSKSKSAVVTPLTSTVLSTTSDNNEISEDTLEHLTVPEIVSHLDSLASTASRPLATSSVADISASVIVTSSPSSSPLVSSSEISLPSPSLSPTPAVPELSVSPDIDIVIPSNSIHELLQPSEESMSVSDPELQHIEKETTSFSSKKTVTDTVKQTVKETVIEIQTSVVTQISVQIATATETSTIVEHVTVTHSESGSSVKTETTELLDESFEIPHSGDQIDPSKILEKPAISATDKPRKESDLPGNPETIDVPVASDLLEVDVEAESFIVRSDSSISEIFETSLLDDHTDSVSELRTSTSETAMNVKESSSVSFGSSTISSVSEFRVESLTSDVSLSTSISSETSKSPI</sequence>
<keyword evidence="8" id="KW-1133">Transmembrane helix</keyword>
<feature type="compositionally biased region" description="Low complexity" evidence="11">
    <location>
        <begin position="608"/>
        <end position="626"/>
    </location>
</feature>
<keyword evidence="9" id="KW-0472">Membrane</keyword>
<evidence type="ECO:0000256" key="7">
    <source>
        <dbReference type="ARBA" id="ARBA00022927"/>
    </source>
</evidence>
<keyword evidence="3" id="KW-0812">Transmembrane</keyword>
<evidence type="ECO:0000256" key="6">
    <source>
        <dbReference type="ARBA" id="ARBA00022892"/>
    </source>
</evidence>
<keyword evidence="5 10" id="KW-0256">Endoplasmic reticulum</keyword>
<proteinExistence type="inferred from homology"/>
<evidence type="ECO:0000256" key="10">
    <source>
        <dbReference type="RuleBase" id="RU369019"/>
    </source>
</evidence>
<evidence type="ECO:0000256" key="3">
    <source>
        <dbReference type="ARBA" id="ARBA00022692"/>
    </source>
</evidence>
<evidence type="ECO:0000313" key="12">
    <source>
        <dbReference type="EMBL" id="QPG76199.1"/>
    </source>
</evidence>
<keyword evidence="2 10" id="KW-0853">WD repeat</keyword>
<feature type="region of interest" description="Disordered" evidence="11">
    <location>
        <begin position="749"/>
        <end position="789"/>
    </location>
</feature>
<dbReference type="InterPro" id="IPR036322">
    <property type="entry name" value="WD40_repeat_dom_sf"/>
</dbReference>
<keyword evidence="1 10" id="KW-0813">Transport</keyword>
<evidence type="ECO:0000256" key="1">
    <source>
        <dbReference type="ARBA" id="ARBA00022448"/>
    </source>
</evidence>
<dbReference type="GO" id="GO:0015031">
    <property type="term" value="P:protein transport"/>
    <property type="evidence" value="ECO:0007669"/>
    <property type="project" value="UniProtKB-KW"/>
</dbReference>
<dbReference type="GO" id="GO:0003400">
    <property type="term" value="P:regulation of COPII vesicle coating"/>
    <property type="evidence" value="ECO:0007669"/>
    <property type="project" value="UniProtKB-UniRule"/>
</dbReference>
<dbReference type="AlphaFoldDB" id="A0A875S967"/>
<keyword evidence="13" id="KW-1185">Reference proteome</keyword>
<dbReference type="PANTHER" id="PTHR23284">
    <property type="entry name" value="PROLACTIN REGULATORY ELEMENT BINDING PROTEIN"/>
    <property type="match status" value="1"/>
</dbReference>
<feature type="region of interest" description="Disordered" evidence="11">
    <location>
        <begin position="483"/>
        <end position="506"/>
    </location>
</feature>
<evidence type="ECO:0000256" key="5">
    <source>
        <dbReference type="ARBA" id="ARBA00022824"/>
    </source>
</evidence>
<dbReference type="InterPro" id="IPR045260">
    <property type="entry name" value="Sec12-like"/>
</dbReference>
<dbReference type="SUPFAM" id="SSF50978">
    <property type="entry name" value="WD40 repeat-like"/>
    <property type="match status" value="1"/>
</dbReference>
<gene>
    <name evidence="12" type="ORF">FOA43_003585</name>
</gene>
<dbReference type="GO" id="GO:0006888">
    <property type="term" value="P:endoplasmic reticulum to Golgi vesicle-mediated transport"/>
    <property type="evidence" value="ECO:0007669"/>
    <property type="project" value="UniProtKB-UniRule"/>
</dbReference>
<dbReference type="RefSeq" id="XP_038779764.1">
    <property type="nucleotide sequence ID" value="XM_038923836.1"/>
</dbReference>
<dbReference type="GeneID" id="62196985"/>
<keyword evidence="7 10" id="KW-0653">Protein transport</keyword>
<evidence type="ECO:0000256" key="8">
    <source>
        <dbReference type="ARBA" id="ARBA00022989"/>
    </source>
</evidence>
<keyword evidence="6" id="KW-0931">ER-Golgi transport</keyword>
<dbReference type="OrthoDB" id="2013972at2759"/>
<dbReference type="Gene3D" id="2.130.10.10">
    <property type="entry name" value="YVTN repeat-like/Quinoprotein amine dehydrogenase"/>
    <property type="match status" value="1"/>
</dbReference>
<feature type="compositionally biased region" description="Polar residues" evidence="11">
    <location>
        <begin position="490"/>
        <end position="500"/>
    </location>
</feature>
<dbReference type="GO" id="GO:0000139">
    <property type="term" value="C:Golgi membrane"/>
    <property type="evidence" value="ECO:0007669"/>
    <property type="project" value="UniProtKB-SubCell"/>
</dbReference>
<comment type="subcellular location">
    <subcellularLocation>
        <location evidence="10">Endoplasmic reticulum membrane</location>
        <topology evidence="10">Single-pass type II membrane protein</topology>
    </subcellularLocation>
    <subcellularLocation>
        <location evidence="10">Golgi apparatus membrane</location>
        <topology evidence="10">Single-pass type II membrane protein</topology>
    </subcellularLocation>
</comment>